<dbReference type="GO" id="GO:0030672">
    <property type="term" value="C:synaptic vesicle membrane"/>
    <property type="evidence" value="ECO:0007669"/>
    <property type="project" value="TreeGrafter"/>
</dbReference>
<dbReference type="GO" id="GO:0019992">
    <property type="term" value="F:diacylglycerol binding"/>
    <property type="evidence" value="ECO:0007669"/>
    <property type="project" value="InterPro"/>
</dbReference>
<dbReference type="GO" id="GO:0042734">
    <property type="term" value="C:presynaptic membrane"/>
    <property type="evidence" value="ECO:0007669"/>
    <property type="project" value="TreeGrafter"/>
</dbReference>
<evidence type="ECO:0000256" key="1">
    <source>
        <dbReference type="SAM" id="MobiDB-lite"/>
    </source>
</evidence>
<dbReference type="Proteomes" id="UP000335636">
    <property type="component" value="Unassembled WGS sequence"/>
</dbReference>
<dbReference type="GO" id="GO:0016082">
    <property type="term" value="P:synaptic vesicle priming"/>
    <property type="evidence" value="ECO:0007669"/>
    <property type="project" value="TreeGrafter"/>
</dbReference>
<evidence type="ECO:0000313" key="3">
    <source>
        <dbReference type="EMBL" id="VTJ88649.1"/>
    </source>
</evidence>
<keyword evidence="4" id="KW-1185">Reference proteome</keyword>
<dbReference type="EMBL" id="CABDUW010003059">
    <property type="protein sequence ID" value="VTJ88649.1"/>
    <property type="molecule type" value="Genomic_DNA"/>
</dbReference>
<proteinExistence type="predicted"/>
<protein>
    <recommendedName>
        <fullName evidence="2">C2 domain-containing protein</fullName>
    </recommendedName>
</protein>
<feature type="region of interest" description="Disordered" evidence="1">
    <location>
        <begin position="26"/>
        <end position="52"/>
    </location>
</feature>
<reference evidence="3" key="1">
    <citation type="submission" date="2019-04" db="EMBL/GenBank/DDBJ databases">
        <authorList>
            <person name="Alioto T."/>
            <person name="Alioto T."/>
        </authorList>
    </citation>
    <scope>NUCLEOTIDE SEQUENCE [LARGE SCALE GENOMIC DNA]</scope>
</reference>
<gene>
    <name evidence="3" type="ORF">MONAX_5E030517</name>
</gene>
<evidence type="ECO:0000259" key="2">
    <source>
        <dbReference type="Pfam" id="PF00168"/>
    </source>
</evidence>
<dbReference type="PANTHER" id="PTHR10480">
    <property type="entry name" value="PROTEIN UNC-13 HOMOLOG"/>
    <property type="match status" value="1"/>
</dbReference>
<sequence>IAINDLNWQTSAMFRPFVEVCLLGPNLGDKKRKQGTKTKSNTWSPKYNETFQ</sequence>
<organism evidence="3 4">
    <name type="scientific">Marmota monax</name>
    <name type="common">Woodchuck</name>
    <dbReference type="NCBI Taxonomy" id="9995"/>
    <lineage>
        <taxon>Eukaryota</taxon>
        <taxon>Metazoa</taxon>
        <taxon>Chordata</taxon>
        <taxon>Craniata</taxon>
        <taxon>Vertebrata</taxon>
        <taxon>Euteleostomi</taxon>
        <taxon>Mammalia</taxon>
        <taxon>Eutheria</taxon>
        <taxon>Euarchontoglires</taxon>
        <taxon>Glires</taxon>
        <taxon>Rodentia</taxon>
        <taxon>Sciuromorpha</taxon>
        <taxon>Sciuridae</taxon>
        <taxon>Xerinae</taxon>
        <taxon>Marmotini</taxon>
        <taxon>Marmota</taxon>
    </lineage>
</organism>
<dbReference type="PANTHER" id="PTHR10480:SF2">
    <property type="entry name" value="PROTEIN UNC-13 HOMOLOG C"/>
    <property type="match status" value="1"/>
</dbReference>
<feature type="domain" description="C2" evidence="2">
    <location>
        <begin position="6"/>
        <end position="52"/>
    </location>
</feature>
<dbReference type="InterPro" id="IPR027080">
    <property type="entry name" value="Unc-13"/>
</dbReference>
<dbReference type="GO" id="GO:0050804">
    <property type="term" value="P:modulation of chemical synaptic transmission"/>
    <property type="evidence" value="ECO:0007669"/>
    <property type="project" value="UniProtKB-ARBA"/>
</dbReference>
<comment type="caution">
    <text evidence="3">The sequence shown here is derived from an EMBL/GenBank/DDBJ whole genome shotgun (WGS) entry which is preliminary data.</text>
</comment>
<dbReference type="GO" id="GO:0017075">
    <property type="term" value="F:syntaxin-1 binding"/>
    <property type="evidence" value="ECO:0007669"/>
    <property type="project" value="TreeGrafter"/>
</dbReference>
<dbReference type="GO" id="GO:0098831">
    <property type="term" value="C:presynaptic active zone cytoplasmic component"/>
    <property type="evidence" value="ECO:0007669"/>
    <property type="project" value="TreeGrafter"/>
</dbReference>
<dbReference type="SUPFAM" id="SSF49562">
    <property type="entry name" value="C2 domain (Calcium/lipid-binding domain, CaLB)"/>
    <property type="match status" value="1"/>
</dbReference>
<dbReference type="GO" id="GO:0005516">
    <property type="term" value="F:calmodulin binding"/>
    <property type="evidence" value="ECO:0007669"/>
    <property type="project" value="TreeGrafter"/>
</dbReference>
<dbReference type="InterPro" id="IPR000008">
    <property type="entry name" value="C2_dom"/>
</dbReference>
<dbReference type="Pfam" id="PF00168">
    <property type="entry name" value="C2"/>
    <property type="match status" value="1"/>
</dbReference>
<dbReference type="GO" id="GO:0043195">
    <property type="term" value="C:terminal bouton"/>
    <property type="evidence" value="ECO:0007669"/>
    <property type="project" value="TreeGrafter"/>
</dbReference>
<dbReference type="GO" id="GO:0061789">
    <property type="term" value="P:dense core granule priming"/>
    <property type="evidence" value="ECO:0007669"/>
    <property type="project" value="TreeGrafter"/>
</dbReference>
<dbReference type="AlphaFoldDB" id="A0A5E4D753"/>
<name>A0A5E4D753_MARMO</name>
<dbReference type="GO" id="GO:0099525">
    <property type="term" value="P:presynaptic dense core vesicle exocytosis"/>
    <property type="evidence" value="ECO:0007669"/>
    <property type="project" value="TreeGrafter"/>
</dbReference>
<feature type="non-terminal residue" evidence="3">
    <location>
        <position position="1"/>
    </location>
</feature>
<dbReference type="GO" id="GO:0031594">
    <property type="term" value="C:neuromuscular junction"/>
    <property type="evidence" value="ECO:0007669"/>
    <property type="project" value="TreeGrafter"/>
</dbReference>
<dbReference type="InterPro" id="IPR035892">
    <property type="entry name" value="C2_domain_sf"/>
</dbReference>
<dbReference type="GO" id="GO:0016081">
    <property type="term" value="P:synaptic vesicle docking"/>
    <property type="evidence" value="ECO:0007669"/>
    <property type="project" value="TreeGrafter"/>
</dbReference>
<feature type="non-terminal residue" evidence="3">
    <location>
        <position position="52"/>
    </location>
</feature>
<evidence type="ECO:0000313" key="4">
    <source>
        <dbReference type="Proteomes" id="UP000335636"/>
    </source>
</evidence>
<dbReference type="GO" id="GO:0035249">
    <property type="term" value="P:synaptic transmission, glutamatergic"/>
    <property type="evidence" value="ECO:0007669"/>
    <property type="project" value="TreeGrafter"/>
</dbReference>
<dbReference type="Gene3D" id="2.60.40.150">
    <property type="entry name" value="C2 domain"/>
    <property type="match status" value="1"/>
</dbReference>
<feature type="compositionally biased region" description="Polar residues" evidence="1">
    <location>
        <begin position="37"/>
        <end position="52"/>
    </location>
</feature>
<accession>A0A5E4D753</accession>